<name>A0A0E9XDQ3_ANGAN</name>
<protein>
    <submittedName>
        <fullName evidence="1">Uncharacterized protein</fullName>
    </submittedName>
</protein>
<dbReference type="AlphaFoldDB" id="A0A0E9XDQ3"/>
<dbReference type="EMBL" id="GBXM01008607">
    <property type="protein sequence ID" value="JAH99970.1"/>
    <property type="molecule type" value="Transcribed_RNA"/>
</dbReference>
<reference evidence="1" key="1">
    <citation type="submission" date="2014-11" db="EMBL/GenBank/DDBJ databases">
        <authorList>
            <person name="Amaro Gonzalez C."/>
        </authorList>
    </citation>
    <scope>NUCLEOTIDE SEQUENCE</scope>
</reference>
<evidence type="ECO:0000313" key="1">
    <source>
        <dbReference type="EMBL" id="JAH99970.1"/>
    </source>
</evidence>
<reference evidence="1" key="2">
    <citation type="journal article" date="2015" name="Fish Shellfish Immunol.">
        <title>Early steps in the European eel (Anguilla anguilla)-Vibrio vulnificus interaction in the gills: Role of the RtxA13 toxin.</title>
        <authorList>
            <person name="Callol A."/>
            <person name="Pajuelo D."/>
            <person name="Ebbesson L."/>
            <person name="Teles M."/>
            <person name="MacKenzie S."/>
            <person name="Amaro C."/>
        </authorList>
    </citation>
    <scope>NUCLEOTIDE SEQUENCE</scope>
</reference>
<sequence length="31" mass="3575">MSWYSVVILFVNVDVVAYRTQDSKAVLLINM</sequence>
<organism evidence="1">
    <name type="scientific">Anguilla anguilla</name>
    <name type="common">European freshwater eel</name>
    <name type="synonym">Muraena anguilla</name>
    <dbReference type="NCBI Taxonomy" id="7936"/>
    <lineage>
        <taxon>Eukaryota</taxon>
        <taxon>Metazoa</taxon>
        <taxon>Chordata</taxon>
        <taxon>Craniata</taxon>
        <taxon>Vertebrata</taxon>
        <taxon>Euteleostomi</taxon>
        <taxon>Actinopterygii</taxon>
        <taxon>Neopterygii</taxon>
        <taxon>Teleostei</taxon>
        <taxon>Anguilliformes</taxon>
        <taxon>Anguillidae</taxon>
        <taxon>Anguilla</taxon>
    </lineage>
</organism>
<accession>A0A0E9XDQ3</accession>
<proteinExistence type="predicted"/>